<dbReference type="GO" id="GO:0009507">
    <property type="term" value="C:chloroplast"/>
    <property type="evidence" value="ECO:0007669"/>
    <property type="project" value="UniProtKB-SubCell"/>
</dbReference>
<evidence type="ECO:0000256" key="1">
    <source>
        <dbReference type="ARBA" id="ARBA00004229"/>
    </source>
</evidence>
<proteinExistence type="inferred from homology"/>
<dbReference type="Gene3D" id="3.30.420.80">
    <property type="entry name" value="Ribosomal protein S11"/>
    <property type="match status" value="1"/>
</dbReference>
<dbReference type="InterPro" id="IPR036967">
    <property type="entry name" value="Ribosomal_uS11_sf"/>
</dbReference>
<gene>
    <name evidence="5" type="primary">rps11</name>
</gene>
<dbReference type="PANTHER" id="PTHR11759">
    <property type="entry name" value="40S RIBOSOMAL PROTEIN S14/30S RIBOSOMAL PROTEIN S11"/>
    <property type="match status" value="1"/>
</dbReference>
<sequence>MNIHITPINLVIKFNNKNIFITIVNTVLNKVLGVYSCGSCGFKGRRKNSPFAASQLAKKVALKLLSAGYFYCNISFNGISSHRYIILNTLIKTSLKDKNLTLVSIKDTTSVPFNGCRPSKRKSR</sequence>
<dbReference type="GO" id="GO:0006412">
    <property type="term" value="P:translation"/>
    <property type="evidence" value="ECO:0007669"/>
    <property type="project" value="InterPro"/>
</dbReference>
<keyword evidence="3" id="KW-0689">Ribosomal protein</keyword>
<dbReference type="SUPFAM" id="SSF53137">
    <property type="entry name" value="Translational machinery components"/>
    <property type="match status" value="1"/>
</dbReference>
<accession>A0A346KN85</accession>
<protein>
    <submittedName>
        <fullName evidence="5">Rps11</fullName>
    </submittedName>
</protein>
<name>A0A346KN85_9APIC</name>
<dbReference type="EMBL" id="MH304845">
    <property type="protein sequence ID" value="AXP85376.1"/>
    <property type="molecule type" value="Genomic_DNA"/>
</dbReference>
<dbReference type="GO" id="GO:1990904">
    <property type="term" value="C:ribonucleoprotein complex"/>
    <property type="evidence" value="ECO:0007669"/>
    <property type="project" value="UniProtKB-KW"/>
</dbReference>
<dbReference type="InterPro" id="IPR001971">
    <property type="entry name" value="Ribosomal_uS11"/>
</dbReference>
<organism evidence="5">
    <name type="scientific">Apicomplexa sp. WK-2018_Corallicola</name>
    <dbReference type="NCBI Taxonomy" id="2304055"/>
    <lineage>
        <taxon>Eukaryota</taxon>
        <taxon>Sar</taxon>
        <taxon>Alveolata</taxon>
        <taxon>Apicomplexa</taxon>
    </lineage>
</organism>
<evidence type="ECO:0000313" key="5">
    <source>
        <dbReference type="EMBL" id="AXP85376.1"/>
    </source>
</evidence>
<dbReference type="Pfam" id="PF00411">
    <property type="entry name" value="Ribosomal_S11"/>
    <property type="match status" value="1"/>
</dbReference>
<evidence type="ECO:0000256" key="3">
    <source>
        <dbReference type="ARBA" id="ARBA00022980"/>
    </source>
</evidence>
<dbReference type="GO" id="GO:0003735">
    <property type="term" value="F:structural constituent of ribosome"/>
    <property type="evidence" value="ECO:0007669"/>
    <property type="project" value="InterPro"/>
</dbReference>
<dbReference type="GO" id="GO:0005840">
    <property type="term" value="C:ribosome"/>
    <property type="evidence" value="ECO:0007669"/>
    <property type="project" value="UniProtKB-KW"/>
</dbReference>
<dbReference type="HAMAP" id="MF_01310">
    <property type="entry name" value="Ribosomal_uS11"/>
    <property type="match status" value="1"/>
</dbReference>
<keyword evidence="4" id="KW-0687">Ribonucleoprotein</keyword>
<dbReference type="PIRSF" id="PIRSF002131">
    <property type="entry name" value="Ribosomal_S11"/>
    <property type="match status" value="1"/>
</dbReference>
<dbReference type="AlphaFoldDB" id="A0A346KN85"/>
<reference evidence="5" key="1">
    <citation type="submission" date="2018-05" db="EMBL/GenBank/DDBJ databases">
        <title>A widespread coral-associated apicomplexan with an unusual plastid.</title>
        <authorList>
            <person name="Kwong W.K."/>
            <person name="Keeling P.J."/>
        </authorList>
    </citation>
    <scope>NUCLEOTIDE SEQUENCE</scope>
</reference>
<evidence type="ECO:0000256" key="2">
    <source>
        <dbReference type="ARBA" id="ARBA00006194"/>
    </source>
</evidence>
<comment type="similarity">
    <text evidence="2">Belongs to the universal ribosomal protein uS11 family.</text>
</comment>
<comment type="subcellular location">
    <subcellularLocation>
        <location evidence="1">Plastid</location>
        <location evidence="1">Chloroplast</location>
    </subcellularLocation>
</comment>
<evidence type="ECO:0000256" key="4">
    <source>
        <dbReference type="ARBA" id="ARBA00023274"/>
    </source>
</evidence>